<proteinExistence type="predicted"/>
<evidence type="ECO:0000256" key="1">
    <source>
        <dbReference type="ARBA" id="ARBA00004496"/>
    </source>
</evidence>
<reference evidence="4" key="1">
    <citation type="submission" date="2022-10" db="EMBL/GenBank/DDBJ databases">
        <authorList>
            <person name="Yu W.X."/>
        </authorList>
    </citation>
    <scope>NUCLEOTIDE SEQUENCE</scope>
    <source>
        <strain evidence="4">D04</strain>
    </source>
</reference>
<keyword evidence="5" id="KW-1185">Reference proteome</keyword>
<name>A0AAE3MEV6_9BACT</name>
<dbReference type="GO" id="GO:0008815">
    <property type="term" value="F:citrate (pro-3S)-lyase activity"/>
    <property type="evidence" value="ECO:0007669"/>
    <property type="project" value="UniProtKB-EC"/>
</dbReference>
<organism evidence="4 5">
    <name type="scientific">Plebeiibacterium marinum</name>
    <dbReference type="NCBI Taxonomy" id="2992111"/>
    <lineage>
        <taxon>Bacteria</taxon>
        <taxon>Pseudomonadati</taxon>
        <taxon>Bacteroidota</taxon>
        <taxon>Bacteroidia</taxon>
        <taxon>Marinilabiliales</taxon>
        <taxon>Marinilabiliaceae</taxon>
        <taxon>Plebeiibacterium</taxon>
    </lineage>
</organism>
<accession>A0AAE3MEV6</accession>
<comment type="caution">
    <text evidence="4">The sequence shown here is derived from an EMBL/GenBank/DDBJ whole genome shotgun (WGS) entry which is preliminary data.</text>
</comment>
<evidence type="ECO:0000256" key="3">
    <source>
        <dbReference type="ARBA" id="ARBA00022553"/>
    </source>
</evidence>
<dbReference type="EMBL" id="JAPDPI010000022">
    <property type="protein sequence ID" value="MCW3806301.1"/>
    <property type="molecule type" value="Genomic_DNA"/>
</dbReference>
<dbReference type="GO" id="GO:0005737">
    <property type="term" value="C:cytoplasm"/>
    <property type="evidence" value="ECO:0007669"/>
    <property type="project" value="UniProtKB-SubCell"/>
</dbReference>
<evidence type="ECO:0000256" key="2">
    <source>
        <dbReference type="ARBA" id="ARBA00022490"/>
    </source>
</evidence>
<keyword evidence="3" id="KW-0597">Phosphoprotein</keyword>
<dbReference type="AlphaFoldDB" id="A0AAE3MEV6"/>
<protein>
    <submittedName>
        <fullName evidence="4">Citrate lyase acyl carrier protein</fullName>
        <ecNumber evidence="4">4.1.3.6</ecNumber>
    </submittedName>
</protein>
<sequence>MNNNLFNLIKMVLKVKAQAGSFESSDILIMVEPVAKGTGRTIELKSIVMQQFGDDVLQQINRDLDHYNIDDIRIIVNDKGALPPTISARLETALKRSAQVQAGTLTK</sequence>
<comment type="subcellular location">
    <subcellularLocation>
        <location evidence="1">Cytoplasm</location>
    </subcellularLocation>
</comment>
<evidence type="ECO:0000313" key="5">
    <source>
        <dbReference type="Proteomes" id="UP001207408"/>
    </source>
</evidence>
<dbReference type="InterPro" id="IPR006495">
    <property type="entry name" value="CitD"/>
</dbReference>
<gene>
    <name evidence="4" type="primary">citD</name>
    <name evidence="4" type="ORF">OM074_11755</name>
</gene>
<evidence type="ECO:0000313" key="4">
    <source>
        <dbReference type="EMBL" id="MCW3806301.1"/>
    </source>
</evidence>
<dbReference type="InterPro" id="IPR023439">
    <property type="entry name" value="Mal_deCO2ase/Cit_lyase_ACP"/>
</dbReference>
<dbReference type="RefSeq" id="WP_301199673.1">
    <property type="nucleotide sequence ID" value="NZ_JAPDPI010000022.1"/>
</dbReference>
<dbReference type="NCBIfam" id="NF009726">
    <property type="entry name" value="PRK13253.1"/>
    <property type="match status" value="1"/>
</dbReference>
<dbReference type="Proteomes" id="UP001207408">
    <property type="component" value="Unassembled WGS sequence"/>
</dbReference>
<keyword evidence="4" id="KW-0456">Lyase</keyword>
<keyword evidence="2" id="KW-0963">Cytoplasm</keyword>
<dbReference type="NCBIfam" id="TIGR01608">
    <property type="entry name" value="citD"/>
    <property type="match status" value="1"/>
</dbReference>
<dbReference type="Pfam" id="PF06857">
    <property type="entry name" value="ACP"/>
    <property type="match status" value="1"/>
</dbReference>
<dbReference type="EC" id="4.1.3.6" evidence="4"/>